<proteinExistence type="predicted"/>
<evidence type="ECO:0000313" key="1">
    <source>
        <dbReference type="EMBL" id="DAE03949.1"/>
    </source>
</evidence>
<sequence length="137" mass="15996">MEIEEVIRELMPTIKELEEEFENSTLEDFETAKVAMLEEIAKRGKENLTIIMKAVLSVVEDNLKNKRLKKQYAKELNMIGNQTAFWQHKEFIGDLELITDGSVLWKMLNAFDWGYIQGIRAERARRKKHVQREGLGA</sequence>
<name>A0A8S5PBG5_9CAUD</name>
<protein>
    <submittedName>
        <fullName evidence="1">Uncharacterized protein</fullName>
    </submittedName>
</protein>
<organism evidence="1">
    <name type="scientific">Myoviridae sp. ct2cn10</name>
    <dbReference type="NCBI Taxonomy" id="2825022"/>
    <lineage>
        <taxon>Viruses</taxon>
        <taxon>Duplodnaviria</taxon>
        <taxon>Heunggongvirae</taxon>
        <taxon>Uroviricota</taxon>
        <taxon>Caudoviricetes</taxon>
    </lineage>
</organism>
<reference evidence="1" key="1">
    <citation type="journal article" date="2021" name="Proc. Natl. Acad. Sci. U.S.A.">
        <title>A Catalog of Tens of Thousands of Viruses from Human Metagenomes Reveals Hidden Associations with Chronic Diseases.</title>
        <authorList>
            <person name="Tisza M.J."/>
            <person name="Buck C.B."/>
        </authorList>
    </citation>
    <scope>NUCLEOTIDE SEQUENCE</scope>
    <source>
        <strain evidence="1">Ct2cn10</strain>
    </source>
</reference>
<accession>A0A8S5PBG5</accession>
<dbReference type="EMBL" id="BK015379">
    <property type="protein sequence ID" value="DAE03949.1"/>
    <property type="molecule type" value="Genomic_DNA"/>
</dbReference>